<dbReference type="OrthoDB" id="1121673at2"/>
<proteinExistence type="predicted"/>
<dbReference type="Proteomes" id="UP000184432">
    <property type="component" value="Unassembled WGS sequence"/>
</dbReference>
<reference evidence="3" key="1">
    <citation type="submission" date="2016-11" db="EMBL/GenBank/DDBJ databases">
        <authorList>
            <person name="Varghese N."/>
            <person name="Submissions S."/>
        </authorList>
    </citation>
    <scope>NUCLEOTIDE SEQUENCE [LARGE SCALE GENOMIC DNA]</scope>
    <source>
        <strain evidence="3">DSM 22623</strain>
    </source>
</reference>
<feature type="chain" id="PRO_5012770898" description="Membrane metalloprotease" evidence="1">
    <location>
        <begin position="22"/>
        <end position="257"/>
    </location>
</feature>
<dbReference type="STRING" id="570521.SAMN04488508_11190"/>
<name>A0A1M6KLZ6_9FLAO</name>
<evidence type="ECO:0000256" key="1">
    <source>
        <dbReference type="SAM" id="SignalP"/>
    </source>
</evidence>
<keyword evidence="3" id="KW-1185">Reference proteome</keyword>
<evidence type="ECO:0000313" key="2">
    <source>
        <dbReference type="EMBL" id="SHJ59950.1"/>
    </source>
</evidence>
<dbReference type="EMBL" id="FQYP01000011">
    <property type="protein sequence ID" value="SHJ59950.1"/>
    <property type="molecule type" value="Genomic_DNA"/>
</dbReference>
<dbReference type="PROSITE" id="PS51257">
    <property type="entry name" value="PROKAR_LIPOPROTEIN"/>
    <property type="match status" value="1"/>
</dbReference>
<organism evidence="2 3">
    <name type="scientific">Aquimarina spongiae</name>
    <dbReference type="NCBI Taxonomy" id="570521"/>
    <lineage>
        <taxon>Bacteria</taxon>
        <taxon>Pseudomonadati</taxon>
        <taxon>Bacteroidota</taxon>
        <taxon>Flavobacteriia</taxon>
        <taxon>Flavobacteriales</taxon>
        <taxon>Flavobacteriaceae</taxon>
        <taxon>Aquimarina</taxon>
    </lineage>
</organism>
<evidence type="ECO:0008006" key="4">
    <source>
        <dbReference type="Google" id="ProtNLM"/>
    </source>
</evidence>
<dbReference type="AlphaFoldDB" id="A0A1M6KLZ6"/>
<dbReference type="RefSeq" id="WP_084549650.1">
    <property type="nucleotide sequence ID" value="NZ_FQYP01000011.1"/>
</dbReference>
<accession>A0A1M6KLZ6</accession>
<keyword evidence="1" id="KW-0732">Signal</keyword>
<feature type="signal peptide" evidence="1">
    <location>
        <begin position="1"/>
        <end position="21"/>
    </location>
</feature>
<protein>
    <recommendedName>
        <fullName evidence="4">Membrane metalloprotease</fullName>
    </recommendedName>
</protein>
<sequence length="257" mass="27651">MQITKLLAYLLFSSFILISCSDDDDNTSLETAAIPASNQQPLGSSANDLLSSTNFNSLTVEMVSVQGFEPTTTAVNAFRQFLEERLFKPDGIVINQRSVPSSNQAPFTIQEIAAIEANTRSIFNAGDEITVYVYFADGGNEEDSNQQVTLGSAYRNTSMVIYEGTLRQLSTRPGAPLLSSIETATLNHEFAHLMGLVNIGTPLQSAHEDAENSGHCNVESCLMEAAIEFGSGMMGLGDEIPVLDPLCIADLRANGGR</sequence>
<evidence type="ECO:0000313" key="3">
    <source>
        <dbReference type="Proteomes" id="UP000184432"/>
    </source>
</evidence>
<gene>
    <name evidence="2" type="ORF">SAMN04488508_11190</name>
</gene>